<dbReference type="AlphaFoldDB" id="A0A1A6C5C1"/>
<accession>A0A1A6C5C1</accession>
<dbReference type="Gene3D" id="3.30.70.100">
    <property type="match status" value="1"/>
</dbReference>
<dbReference type="PROSITE" id="PS50846">
    <property type="entry name" value="HMA_2"/>
    <property type="match status" value="1"/>
</dbReference>
<feature type="domain" description="HMA" evidence="2">
    <location>
        <begin position="34"/>
        <end position="100"/>
    </location>
</feature>
<dbReference type="GO" id="GO:0046872">
    <property type="term" value="F:metal ion binding"/>
    <property type="evidence" value="ECO:0007669"/>
    <property type="project" value="InterPro"/>
</dbReference>
<gene>
    <name evidence="3" type="ORF">Thpro_020808</name>
</gene>
<dbReference type="RefSeq" id="WP_038092218.1">
    <property type="nucleotide sequence ID" value="NZ_JQSG02000002.1"/>
</dbReference>
<evidence type="ECO:0000256" key="1">
    <source>
        <dbReference type="SAM" id="SignalP"/>
    </source>
</evidence>
<feature type="signal peptide" evidence="1">
    <location>
        <begin position="1"/>
        <end position="19"/>
    </location>
</feature>
<protein>
    <recommendedName>
        <fullName evidence="2">HMA domain-containing protein</fullName>
    </recommendedName>
</protein>
<evidence type="ECO:0000313" key="3">
    <source>
        <dbReference type="EMBL" id="OBS09758.1"/>
    </source>
</evidence>
<dbReference type="OrthoDB" id="7205933at2"/>
<evidence type="ECO:0000313" key="4">
    <source>
        <dbReference type="Proteomes" id="UP000029273"/>
    </source>
</evidence>
<evidence type="ECO:0000259" key="2">
    <source>
        <dbReference type="PROSITE" id="PS50846"/>
    </source>
</evidence>
<sequence>MSKTLIVACFLAMTPAVWAATPAPAAHGDAHALRHITLSVPNMTCGLCPVTIRAALDKVPGVTQVRPDLDRKTVSVTYDPHKASVAALTAATADAGYPSRPLK</sequence>
<dbReference type="SUPFAM" id="SSF55008">
    <property type="entry name" value="HMA, heavy metal-associated domain"/>
    <property type="match status" value="1"/>
</dbReference>
<proteinExistence type="predicted"/>
<comment type="caution">
    <text evidence="3">The sequence shown here is derived from an EMBL/GenBank/DDBJ whole genome shotgun (WGS) entry which is preliminary data.</text>
</comment>
<dbReference type="Proteomes" id="UP000029273">
    <property type="component" value="Unassembled WGS sequence"/>
</dbReference>
<keyword evidence="4" id="KW-1185">Reference proteome</keyword>
<dbReference type="InterPro" id="IPR036163">
    <property type="entry name" value="HMA_dom_sf"/>
</dbReference>
<name>A0A1A6C5C1_9GAMM</name>
<dbReference type="CDD" id="cd00371">
    <property type="entry name" value="HMA"/>
    <property type="match status" value="1"/>
</dbReference>
<reference evidence="3 4" key="1">
    <citation type="journal article" date="2014" name="Genome Announc.">
        <title>Draft Genome Sequence of the Iron-Oxidizing, Acidophilic, and Halotolerant 'Thiobacillus prosperus' Type Strain DSM 5130.</title>
        <authorList>
            <person name="Ossandon F.J."/>
            <person name="Cardenas J.P."/>
            <person name="Corbett M."/>
            <person name="Quatrini R."/>
            <person name="Holmes D.S."/>
            <person name="Watkin E."/>
        </authorList>
    </citation>
    <scope>NUCLEOTIDE SEQUENCE [LARGE SCALE GENOMIC DNA]</scope>
    <source>
        <strain evidence="3 4">DSM 5130</strain>
    </source>
</reference>
<organism evidence="3 4">
    <name type="scientific">Acidihalobacter prosperus</name>
    <dbReference type="NCBI Taxonomy" id="160660"/>
    <lineage>
        <taxon>Bacteria</taxon>
        <taxon>Pseudomonadati</taxon>
        <taxon>Pseudomonadota</taxon>
        <taxon>Gammaproteobacteria</taxon>
        <taxon>Chromatiales</taxon>
        <taxon>Ectothiorhodospiraceae</taxon>
        <taxon>Acidihalobacter</taxon>
    </lineage>
</organism>
<dbReference type="Pfam" id="PF00403">
    <property type="entry name" value="HMA"/>
    <property type="match status" value="1"/>
</dbReference>
<dbReference type="InterPro" id="IPR006121">
    <property type="entry name" value="HMA_dom"/>
</dbReference>
<dbReference type="EMBL" id="JQSG02000002">
    <property type="protein sequence ID" value="OBS09758.1"/>
    <property type="molecule type" value="Genomic_DNA"/>
</dbReference>
<feature type="chain" id="PRO_5008343250" description="HMA domain-containing protein" evidence="1">
    <location>
        <begin position="20"/>
        <end position="103"/>
    </location>
</feature>
<keyword evidence="1" id="KW-0732">Signal</keyword>